<sequence length="224" mass="23254">MRAFRNADSRLSGYLVPVSCCQPGAARATRRVSHASFPCFRGQGRVRQSADFATALERALAMAAARSGRCASRTDDCAVLRPVFLGHGAPDGLGVSLQPRISDVHGQRLSAGRTLHGHGSVLHQQAAGAGQGRADVGISDLLGQASGQHGHAGHGADGAGDALGARRHGGVRHLVRYRHAQYGDLAADPAAARELGIPAELHRSGRDICCLGVCQHGGFTANHS</sequence>
<evidence type="ECO:0000256" key="1">
    <source>
        <dbReference type="SAM" id="MobiDB-lite"/>
    </source>
</evidence>
<evidence type="ECO:0000313" key="2">
    <source>
        <dbReference type="EMBL" id="MPN14077.1"/>
    </source>
</evidence>
<proteinExistence type="predicted"/>
<name>A0A645FI87_9ZZZZ</name>
<protein>
    <submittedName>
        <fullName evidence="2">Uncharacterized protein</fullName>
    </submittedName>
</protein>
<organism evidence="2">
    <name type="scientific">bioreactor metagenome</name>
    <dbReference type="NCBI Taxonomy" id="1076179"/>
    <lineage>
        <taxon>unclassified sequences</taxon>
        <taxon>metagenomes</taxon>
        <taxon>ecological metagenomes</taxon>
    </lineage>
</organism>
<reference evidence="2" key="1">
    <citation type="submission" date="2019-08" db="EMBL/GenBank/DDBJ databases">
        <authorList>
            <person name="Kucharzyk K."/>
            <person name="Murdoch R.W."/>
            <person name="Higgins S."/>
            <person name="Loffler F."/>
        </authorList>
    </citation>
    <scope>NUCLEOTIDE SEQUENCE</scope>
</reference>
<comment type="caution">
    <text evidence="2">The sequence shown here is derived from an EMBL/GenBank/DDBJ whole genome shotgun (WGS) entry which is preliminary data.</text>
</comment>
<feature type="region of interest" description="Disordered" evidence="1">
    <location>
        <begin position="143"/>
        <end position="162"/>
    </location>
</feature>
<dbReference type="EMBL" id="VSSQ01060668">
    <property type="protein sequence ID" value="MPN14077.1"/>
    <property type="molecule type" value="Genomic_DNA"/>
</dbReference>
<accession>A0A645FI87</accession>
<gene>
    <name evidence="2" type="ORF">SDC9_161403</name>
</gene>
<dbReference type="AlphaFoldDB" id="A0A645FI87"/>